<sequence length="192" mass="21892">MEENKLTHRAGLVREAAEILNRYTPYAAERRVTFQTAENGWLTARLERTDGQPLAQSANPIDQKLAHLKDQTLVIRPFFLPMAKSPWEESDANDFTQVNFDYAAILGYGVTPEGTSFMKALYFLPTDALLAGQKPRPDGTWHLPLATYYVHQISLDPRKKFARFLYLVERITEALEYQYDKTGGFFSNPAAQ</sequence>
<organism evidence="1 2">
    <name type="scientific">Evtepia gabavorous</name>
    <dbReference type="NCBI Taxonomy" id="2211183"/>
    <lineage>
        <taxon>Bacteria</taxon>
        <taxon>Bacillati</taxon>
        <taxon>Bacillota</taxon>
        <taxon>Clostridia</taxon>
        <taxon>Eubacteriales</taxon>
        <taxon>Evtepia</taxon>
    </lineage>
</organism>
<protein>
    <submittedName>
        <fullName evidence="1">Uncharacterized protein</fullName>
    </submittedName>
</protein>
<proteinExistence type="predicted"/>
<dbReference type="AlphaFoldDB" id="A0A3E2B4U2"/>
<name>A0A3E2B4U2_9FIRM</name>
<reference evidence="1 2" key="1">
    <citation type="submission" date="2018-07" db="EMBL/GenBank/DDBJ databases">
        <title>GABA Modulating Bacteria of the Human Gut Microbiota.</title>
        <authorList>
            <person name="Strandwitz P."/>
            <person name="Kim K.H."/>
            <person name="Terekhova D."/>
            <person name="Liu J.K."/>
            <person name="Sharma A."/>
            <person name="Levering J."/>
            <person name="Mcdonald D."/>
            <person name="Dietrich D."/>
            <person name="Ramadhar T.R."/>
            <person name="Lekbua A."/>
            <person name="Mroue N."/>
            <person name="Liston C."/>
            <person name="Stewart E.J."/>
            <person name="Dubin M.J."/>
            <person name="Zengler K."/>
            <person name="Knight R."/>
            <person name="Gilbert J.A."/>
            <person name="Clardy J."/>
            <person name="Lewis K."/>
        </authorList>
    </citation>
    <scope>NUCLEOTIDE SEQUENCE [LARGE SCALE GENOMIC DNA]</scope>
    <source>
        <strain evidence="1 2">KLE1738</strain>
    </source>
</reference>
<dbReference type="GeneID" id="97995035"/>
<gene>
    <name evidence="1" type="ORF">DV520_04700</name>
</gene>
<dbReference type="Proteomes" id="UP000260649">
    <property type="component" value="Unassembled WGS sequence"/>
</dbReference>
<evidence type="ECO:0000313" key="2">
    <source>
        <dbReference type="Proteomes" id="UP000260649"/>
    </source>
</evidence>
<evidence type="ECO:0000313" key="1">
    <source>
        <dbReference type="EMBL" id="RFT06996.1"/>
    </source>
</evidence>
<comment type="caution">
    <text evidence="1">The sequence shown here is derived from an EMBL/GenBank/DDBJ whole genome shotgun (WGS) entry which is preliminary data.</text>
</comment>
<dbReference type="RefSeq" id="WP_021920442.1">
    <property type="nucleotide sequence ID" value="NZ_CAKXKJ010000004.1"/>
</dbReference>
<keyword evidence="2" id="KW-1185">Reference proteome</keyword>
<dbReference type="EMBL" id="QQRQ01000005">
    <property type="protein sequence ID" value="RFT06996.1"/>
    <property type="molecule type" value="Genomic_DNA"/>
</dbReference>
<accession>A0A3E2B4U2</accession>